<dbReference type="OrthoDB" id="196847at2759"/>
<dbReference type="InterPro" id="IPR000182">
    <property type="entry name" value="GNAT_dom"/>
</dbReference>
<dbReference type="Pfam" id="PF13673">
    <property type="entry name" value="Acetyltransf_10"/>
    <property type="match status" value="1"/>
</dbReference>
<feature type="domain" description="N-acetyltransferase" evidence="1">
    <location>
        <begin position="8"/>
        <end position="213"/>
    </location>
</feature>
<organism evidence="2 3">
    <name type="scientific">Lomentospora prolificans</name>
    <dbReference type="NCBI Taxonomy" id="41688"/>
    <lineage>
        <taxon>Eukaryota</taxon>
        <taxon>Fungi</taxon>
        <taxon>Dikarya</taxon>
        <taxon>Ascomycota</taxon>
        <taxon>Pezizomycotina</taxon>
        <taxon>Sordariomycetes</taxon>
        <taxon>Hypocreomycetidae</taxon>
        <taxon>Microascales</taxon>
        <taxon>Microascaceae</taxon>
        <taxon>Lomentospora</taxon>
    </lineage>
</organism>
<keyword evidence="3" id="KW-1185">Reference proteome</keyword>
<dbReference type="InParanoid" id="A0A2N3N475"/>
<evidence type="ECO:0000313" key="3">
    <source>
        <dbReference type="Proteomes" id="UP000233524"/>
    </source>
</evidence>
<comment type="caution">
    <text evidence="2">The sequence shown here is derived from an EMBL/GenBank/DDBJ whole genome shotgun (WGS) entry which is preliminary data.</text>
</comment>
<reference evidence="2 3" key="1">
    <citation type="journal article" date="2017" name="G3 (Bethesda)">
        <title>First Draft Genome Sequence of the Pathogenic Fungus Lomentospora prolificans (Formerly Scedosporium prolificans).</title>
        <authorList>
            <person name="Luo R."/>
            <person name="Zimin A."/>
            <person name="Workman R."/>
            <person name="Fan Y."/>
            <person name="Pertea G."/>
            <person name="Grossman N."/>
            <person name="Wear M.P."/>
            <person name="Jia B."/>
            <person name="Miller H."/>
            <person name="Casadevall A."/>
            <person name="Timp W."/>
            <person name="Zhang S.X."/>
            <person name="Salzberg S.L."/>
        </authorList>
    </citation>
    <scope>NUCLEOTIDE SEQUENCE [LARGE SCALE GENOMIC DNA]</scope>
    <source>
        <strain evidence="2 3">JHH-5317</strain>
    </source>
</reference>
<dbReference type="PANTHER" id="PTHR42791">
    <property type="entry name" value="GNAT FAMILY ACETYLTRANSFERASE"/>
    <property type="match status" value="1"/>
</dbReference>
<dbReference type="CDD" id="cd04301">
    <property type="entry name" value="NAT_SF"/>
    <property type="match status" value="1"/>
</dbReference>
<sequence>MSRPASNFTTRVATLDDFEGISDVYFNAFSGGYIGTRCFPRGSTQAAACWRDSLKVYFADPRSTLVIVTDNDSAPPGRVVGFAKWTRPHGEGEEPFPPPKDPLMGGPWPTDGDPELAKAFFGGIEGKRKQVMADRRFWFLHILGVHGDYQGRGASSSLLRWGVQRADEDQLPCYLDASPGAKPIYEKYGFREVDRIVFGDGEHIESIMVREIAPRSET</sequence>
<dbReference type="AlphaFoldDB" id="A0A2N3N475"/>
<dbReference type="Proteomes" id="UP000233524">
    <property type="component" value="Unassembled WGS sequence"/>
</dbReference>
<dbReference type="STRING" id="41688.A0A2N3N475"/>
<dbReference type="SUPFAM" id="SSF55729">
    <property type="entry name" value="Acyl-CoA N-acyltransferases (Nat)"/>
    <property type="match status" value="1"/>
</dbReference>
<dbReference type="VEuPathDB" id="FungiDB:jhhlp_005831"/>
<dbReference type="InterPro" id="IPR016181">
    <property type="entry name" value="Acyl_CoA_acyltransferase"/>
</dbReference>
<dbReference type="EMBL" id="NLAX01000701">
    <property type="protein sequence ID" value="PKS07229.1"/>
    <property type="molecule type" value="Genomic_DNA"/>
</dbReference>
<evidence type="ECO:0000259" key="1">
    <source>
        <dbReference type="PROSITE" id="PS51186"/>
    </source>
</evidence>
<dbReference type="GO" id="GO:0016747">
    <property type="term" value="F:acyltransferase activity, transferring groups other than amino-acyl groups"/>
    <property type="evidence" value="ECO:0007669"/>
    <property type="project" value="InterPro"/>
</dbReference>
<accession>A0A2N3N475</accession>
<dbReference type="PANTHER" id="PTHR42791:SF17">
    <property type="entry name" value="ACETYLTRANSFERASE, GNAT FAMILY FAMILY (AFU_ORTHOLOGUE AFUA_8G05690)"/>
    <property type="match status" value="1"/>
</dbReference>
<gene>
    <name evidence="2" type="ORF">jhhlp_005831</name>
</gene>
<dbReference type="InterPro" id="IPR052523">
    <property type="entry name" value="Trichothecene_AcTrans"/>
</dbReference>
<protein>
    <recommendedName>
        <fullName evidence="1">N-acetyltransferase domain-containing protein</fullName>
    </recommendedName>
</protein>
<name>A0A2N3N475_9PEZI</name>
<dbReference type="PROSITE" id="PS51186">
    <property type="entry name" value="GNAT"/>
    <property type="match status" value="1"/>
</dbReference>
<evidence type="ECO:0000313" key="2">
    <source>
        <dbReference type="EMBL" id="PKS07229.1"/>
    </source>
</evidence>
<dbReference type="Gene3D" id="3.40.630.30">
    <property type="match status" value="1"/>
</dbReference>
<proteinExistence type="predicted"/>